<name>A0A2J0QBR4_9BACT</name>
<dbReference type="CDD" id="cd11532">
    <property type="entry name" value="NTP-PPase_COG4997"/>
    <property type="match status" value="1"/>
</dbReference>
<proteinExistence type="predicted"/>
<dbReference type="SUPFAM" id="SSF101386">
    <property type="entry name" value="all-alpha NTP pyrophosphatases"/>
    <property type="match status" value="1"/>
</dbReference>
<accession>A0A2J0QBR4</accession>
<gene>
    <name evidence="1" type="ORF">COV29_00975</name>
</gene>
<dbReference type="GO" id="GO:0016787">
    <property type="term" value="F:hydrolase activity"/>
    <property type="evidence" value="ECO:0007669"/>
    <property type="project" value="UniProtKB-KW"/>
</dbReference>
<protein>
    <submittedName>
        <fullName evidence="1">Phosphoribosyl-ATP pyrophosphohydrolase</fullName>
    </submittedName>
</protein>
<keyword evidence="1" id="KW-0378">Hydrolase</keyword>
<comment type="caution">
    <text evidence="1">The sequence shown here is derived from an EMBL/GenBank/DDBJ whole genome shotgun (WGS) entry which is preliminary data.</text>
</comment>
<dbReference type="InterPro" id="IPR038735">
    <property type="entry name" value="MSMEG_1276-like_NTP-PPase_dom"/>
</dbReference>
<organism evidence="1 2">
    <name type="scientific">Candidatus Yanofskybacteria bacterium CG10_big_fil_rev_8_21_14_0_10_36_16</name>
    <dbReference type="NCBI Taxonomy" id="1975096"/>
    <lineage>
        <taxon>Bacteria</taxon>
        <taxon>Candidatus Yanofskyibacteriota</taxon>
    </lineage>
</organism>
<dbReference type="EMBL" id="PCXQ01000003">
    <property type="protein sequence ID" value="PJE51312.1"/>
    <property type="molecule type" value="Genomic_DNA"/>
</dbReference>
<evidence type="ECO:0000313" key="1">
    <source>
        <dbReference type="EMBL" id="PJE51312.1"/>
    </source>
</evidence>
<sequence>MRKLPKLVRDKIKDIAHERFSRDFKWHHATRPEEYWLLLVNKLAEEANEVKYALSKDEMQEELADLQEVIDAIIDFKKLSRRQINKIKRNKKRHKGGFKEGIVWDNPS</sequence>
<dbReference type="Proteomes" id="UP000228496">
    <property type="component" value="Unassembled WGS sequence"/>
</dbReference>
<reference evidence="1 2" key="1">
    <citation type="submission" date="2017-09" db="EMBL/GenBank/DDBJ databases">
        <title>Depth-based differentiation of microbial function through sediment-hosted aquifers and enrichment of novel symbionts in the deep terrestrial subsurface.</title>
        <authorList>
            <person name="Probst A.J."/>
            <person name="Ladd B."/>
            <person name="Jarett J.K."/>
            <person name="Geller-Mcgrath D.E."/>
            <person name="Sieber C.M."/>
            <person name="Emerson J.B."/>
            <person name="Anantharaman K."/>
            <person name="Thomas B.C."/>
            <person name="Malmstrom R."/>
            <person name="Stieglmeier M."/>
            <person name="Klingl A."/>
            <person name="Woyke T."/>
            <person name="Ryan C.M."/>
            <person name="Banfield J.F."/>
        </authorList>
    </citation>
    <scope>NUCLEOTIDE SEQUENCE [LARGE SCALE GENOMIC DNA]</scope>
    <source>
        <strain evidence="1">CG10_big_fil_rev_8_21_14_0_10_36_16</strain>
    </source>
</reference>
<dbReference type="AlphaFoldDB" id="A0A2J0QBR4"/>
<evidence type="ECO:0000313" key="2">
    <source>
        <dbReference type="Proteomes" id="UP000228496"/>
    </source>
</evidence>